<dbReference type="PANTHER" id="PTHR43805">
    <property type="entry name" value="GLYCEROPHOSPHORYL DIESTER PHOSPHODIESTERASE"/>
    <property type="match status" value="1"/>
</dbReference>
<dbReference type="OrthoDB" id="5241788at2"/>
<name>A0A3E0VI41_9MICO</name>
<feature type="domain" description="GP-PDE" evidence="1">
    <location>
        <begin position="14"/>
        <end position="253"/>
    </location>
</feature>
<dbReference type="PROSITE" id="PS51704">
    <property type="entry name" value="GP_PDE"/>
    <property type="match status" value="1"/>
</dbReference>
<evidence type="ECO:0000313" key="3">
    <source>
        <dbReference type="Proteomes" id="UP000256486"/>
    </source>
</evidence>
<dbReference type="PANTHER" id="PTHR43805:SF1">
    <property type="entry name" value="GP-PDE DOMAIN-CONTAINING PROTEIN"/>
    <property type="match status" value="1"/>
</dbReference>
<keyword evidence="3" id="KW-1185">Reference proteome</keyword>
<reference evidence="2 3" key="1">
    <citation type="submission" date="2017-04" db="EMBL/GenBank/DDBJ databases">
        <title>Comparative genome analysis of Subtercola boreus.</title>
        <authorList>
            <person name="Cho Y.-J."/>
            <person name="Cho A."/>
            <person name="Kim O.-S."/>
            <person name="Lee J.-I."/>
        </authorList>
    </citation>
    <scope>NUCLEOTIDE SEQUENCE [LARGE SCALE GENOMIC DNA]</scope>
    <source>
        <strain evidence="2 3">K300</strain>
    </source>
</reference>
<dbReference type="Pfam" id="PF03009">
    <property type="entry name" value="GDPD"/>
    <property type="match status" value="1"/>
</dbReference>
<dbReference type="GO" id="GO:0006629">
    <property type="term" value="P:lipid metabolic process"/>
    <property type="evidence" value="ECO:0007669"/>
    <property type="project" value="InterPro"/>
</dbReference>
<dbReference type="GO" id="GO:0008081">
    <property type="term" value="F:phosphoric diester hydrolase activity"/>
    <property type="evidence" value="ECO:0007669"/>
    <property type="project" value="InterPro"/>
</dbReference>
<protein>
    <submittedName>
        <fullName evidence="2">Glycerophosphodiester phosphodiesterase</fullName>
    </submittedName>
</protein>
<dbReference type="InterPro" id="IPR030395">
    <property type="entry name" value="GP_PDE_dom"/>
</dbReference>
<gene>
    <name evidence="2" type="ORF">B7R54_08730</name>
</gene>
<dbReference type="Gene3D" id="3.20.20.190">
    <property type="entry name" value="Phosphatidylinositol (PI) phosphodiesterase"/>
    <property type="match status" value="1"/>
</dbReference>
<dbReference type="EMBL" id="NBWZ01000001">
    <property type="protein sequence ID" value="RFA09305.1"/>
    <property type="molecule type" value="Genomic_DNA"/>
</dbReference>
<evidence type="ECO:0000259" key="1">
    <source>
        <dbReference type="PROSITE" id="PS51704"/>
    </source>
</evidence>
<evidence type="ECO:0000313" key="2">
    <source>
        <dbReference type="EMBL" id="RFA09305.1"/>
    </source>
</evidence>
<comment type="caution">
    <text evidence="2">The sequence shown here is derived from an EMBL/GenBank/DDBJ whole genome shotgun (WGS) entry which is preliminary data.</text>
</comment>
<dbReference type="InterPro" id="IPR017946">
    <property type="entry name" value="PLC-like_Pdiesterase_TIM-brl"/>
</dbReference>
<dbReference type="AlphaFoldDB" id="A0A3E0VI41"/>
<accession>A0A3E0VI41</accession>
<organism evidence="2 3">
    <name type="scientific">Subtercola boreus</name>
    <dbReference type="NCBI Taxonomy" id="120213"/>
    <lineage>
        <taxon>Bacteria</taxon>
        <taxon>Bacillati</taxon>
        <taxon>Actinomycetota</taxon>
        <taxon>Actinomycetes</taxon>
        <taxon>Micrococcales</taxon>
        <taxon>Microbacteriaceae</taxon>
        <taxon>Subtercola</taxon>
    </lineage>
</organism>
<sequence length="261" mass="27982">MRRPAPGYFTPALPRLLAHRGFSTEHVENTLLAFRAAVDRGALYVECDVHASRDGVAVVAHDPDLSRLLGVEGTIETLTATELAALDLGGGHGFCTLLDALREFPETRFNIDVKSAAAAVPAARAIADAEAAHRVLLTSFSDRRRRSALDAVPGALRPATSASAHTILFTLLAGTLGLAPVVRLLLRNVDAVQVPETALGLRFPTRRMLRIIHSAGVEMHIWTINDPRKMAELLAAGVDGIITDRIDLALDLVSQTKRKGG</sequence>
<proteinExistence type="predicted"/>
<dbReference type="RefSeq" id="WP_116414699.1">
    <property type="nucleotide sequence ID" value="NZ_NBWZ01000001.1"/>
</dbReference>
<dbReference type="SUPFAM" id="SSF51695">
    <property type="entry name" value="PLC-like phosphodiesterases"/>
    <property type="match status" value="1"/>
</dbReference>
<dbReference type="Proteomes" id="UP000256486">
    <property type="component" value="Unassembled WGS sequence"/>
</dbReference>